<organism evidence="2 3">
    <name type="scientific">Paenibacillus terreus</name>
    <dbReference type="NCBI Taxonomy" id="1387834"/>
    <lineage>
        <taxon>Bacteria</taxon>
        <taxon>Bacillati</taxon>
        <taxon>Bacillota</taxon>
        <taxon>Bacilli</taxon>
        <taxon>Bacillales</taxon>
        <taxon>Paenibacillaceae</taxon>
        <taxon>Paenibacillus</taxon>
    </lineage>
</organism>
<keyword evidence="1" id="KW-0472">Membrane</keyword>
<keyword evidence="1" id="KW-0812">Transmembrane</keyword>
<dbReference type="Proteomes" id="UP001580407">
    <property type="component" value="Unassembled WGS sequence"/>
</dbReference>
<sequence length="486" mass="53873">MMGQNEEQLLSKDAYEIHRTAERLEEARLSAAVRNGMVRGRKRGARRNYSLGAGMAASFVVLVLLGISFIGASTVGVGTDTAQRSTHREWSGFAPFLAINDPILSNALQQDLVTPVYLGVEKNGYELDMAGAVTDGRKIYLLYSVHNNTDKEMMTAGNTLSYGGVEVSSYRAMLAIPPGDSLIRPGETTYFAYSANLSPEAQYTKEVNFTVTLTETSAKALSSSSGKHRTDLEVAFNLDPDMLKDRIQTYKSDQVLTVAGQRIIVQQVEYTPLNSYVDLEYDQTNDKQIFELIYPVLKGTKGEESERLGYRSSDIQYNIIMGKDYPYDCTLIFKNSHFDRHDSASFAVAGISALDKDKMKLVVDLDKKRIIESPVSGIKIVKKDGELGSAGSVMFQHEVPKSFRSSFYFNLQLSNKFIDAKGRTHLPSNGGPISSSSGGGEEDTQLYQDLYDFGENAKDLPQPLTVPIERYWNPIMEAKSVTLHPE</sequence>
<dbReference type="EMBL" id="JBHILM010000021">
    <property type="protein sequence ID" value="MFB5682860.1"/>
    <property type="molecule type" value="Genomic_DNA"/>
</dbReference>
<comment type="caution">
    <text evidence="2">The sequence shown here is derived from an EMBL/GenBank/DDBJ whole genome shotgun (WGS) entry which is preliminary data.</text>
</comment>
<evidence type="ECO:0000313" key="2">
    <source>
        <dbReference type="EMBL" id="MFB5682860.1"/>
    </source>
</evidence>
<evidence type="ECO:0008006" key="4">
    <source>
        <dbReference type="Google" id="ProtNLM"/>
    </source>
</evidence>
<keyword evidence="1" id="KW-1133">Transmembrane helix</keyword>
<dbReference type="RefSeq" id="WP_375526608.1">
    <property type="nucleotide sequence ID" value="NZ_JBHILM010000021.1"/>
</dbReference>
<proteinExistence type="predicted"/>
<evidence type="ECO:0000256" key="1">
    <source>
        <dbReference type="SAM" id="Phobius"/>
    </source>
</evidence>
<reference evidence="2 3" key="1">
    <citation type="submission" date="2024-09" db="EMBL/GenBank/DDBJ databases">
        <authorList>
            <person name="Ruan L."/>
        </authorList>
    </citation>
    <scope>NUCLEOTIDE SEQUENCE [LARGE SCALE GENOMIC DNA]</scope>
    <source>
        <strain evidence="2 3">D33</strain>
    </source>
</reference>
<feature type="transmembrane region" description="Helical" evidence="1">
    <location>
        <begin position="49"/>
        <end position="71"/>
    </location>
</feature>
<accession>A0ABV5BB66</accession>
<protein>
    <recommendedName>
        <fullName evidence="4">DUF4179 domain-containing protein</fullName>
    </recommendedName>
</protein>
<evidence type="ECO:0000313" key="3">
    <source>
        <dbReference type="Proteomes" id="UP001580407"/>
    </source>
</evidence>
<gene>
    <name evidence="2" type="ORF">ACE3NQ_18240</name>
</gene>
<keyword evidence="3" id="KW-1185">Reference proteome</keyword>
<name>A0ABV5BB66_9BACL</name>